<reference evidence="2" key="1">
    <citation type="submission" date="2012-06" db="EMBL/GenBank/DDBJ databases">
        <title>The complete genome of Belliella baltica DSM 15883.</title>
        <authorList>
            <person name="Lucas S."/>
            <person name="Copeland A."/>
            <person name="Lapidus A."/>
            <person name="Goodwin L."/>
            <person name="Pitluck S."/>
            <person name="Peters L."/>
            <person name="Mikhailova N."/>
            <person name="Davenport K."/>
            <person name="Kyrpides N."/>
            <person name="Mavromatis K."/>
            <person name="Pagani I."/>
            <person name="Ivanova N."/>
            <person name="Ovchinnikova G."/>
            <person name="Zeytun A."/>
            <person name="Detter J.C."/>
            <person name="Han C."/>
            <person name="Land M."/>
            <person name="Hauser L."/>
            <person name="Markowitz V."/>
            <person name="Cheng J.-F."/>
            <person name="Hugenholtz P."/>
            <person name="Woyke T."/>
            <person name="Wu D."/>
            <person name="Tindall B."/>
            <person name="Pomrenke H."/>
            <person name="Brambilla E."/>
            <person name="Klenk H.-P."/>
            <person name="Eisen J.A."/>
        </authorList>
    </citation>
    <scope>NUCLEOTIDE SEQUENCE [LARGE SCALE GENOMIC DNA]</scope>
    <source>
        <strain evidence="2">DSM 15883 / CIP 108006 / LMG 21964 / BA134</strain>
    </source>
</reference>
<dbReference type="STRING" id="866536.Belba_1080"/>
<dbReference type="HOGENOM" id="CLU_2663665_0_0_10"/>
<evidence type="ECO:0000313" key="1">
    <source>
        <dbReference type="EMBL" id="AFL83718.1"/>
    </source>
</evidence>
<accession>I3Z3A0</accession>
<evidence type="ECO:0000313" key="2">
    <source>
        <dbReference type="Proteomes" id="UP000006050"/>
    </source>
</evidence>
<sequence>MEEYRPSSNRNKKLRLISYILSKKYIITIPLLLLQMDHPINQIKYSKAGTYSFKFSNLKLDLENNEVKGCFFATS</sequence>
<dbReference type="EMBL" id="CP003281">
    <property type="protein sequence ID" value="AFL83718.1"/>
    <property type="molecule type" value="Genomic_DNA"/>
</dbReference>
<dbReference type="KEGG" id="bbd:Belba_1080"/>
<keyword evidence="2" id="KW-1185">Reference proteome</keyword>
<organism evidence="1 2">
    <name type="scientific">Belliella baltica (strain DSM 15883 / CIP 108006 / LMG 21964 / BA134)</name>
    <dbReference type="NCBI Taxonomy" id="866536"/>
    <lineage>
        <taxon>Bacteria</taxon>
        <taxon>Pseudomonadati</taxon>
        <taxon>Bacteroidota</taxon>
        <taxon>Cytophagia</taxon>
        <taxon>Cytophagales</taxon>
        <taxon>Cyclobacteriaceae</taxon>
        <taxon>Belliella</taxon>
    </lineage>
</organism>
<name>I3Z3A0_BELBD</name>
<dbReference type="Proteomes" id="UP000006050">
    <property type="component" value="Chromosome"/>
</dbReference>
<protein>
    <submittedName>
        <fullName evidence="1">Uncharacterized protein</fullName>
    </submittedName>
</protein>
<proteinExistence type="predicted"/>
<dbReference type="AlphaFoldDB" id="I3Z3A0"/>
<gene>
    <name evidence="1" type="ordered locus">Belba_1080</name>
</gene>